<protein>
    <recommendedName>
        <fullName evidence="1">PD-(D/E)XK endonuclease-like domain-containing protein</fullName>
    </recommendedName>
</protein>
<dbReference type="Pfam" id="PF12705">
    <property type="entry name" value="PDDEXK_1"/>
    <property type="match status" value="1"/>
</dbReference>
<dbReference type="InterPro" id="IPR038726">
    <property type="entry name" value="PDDEXK_AddAB-type"/>
</dbReference>
<proteinExistence type="predicted"/>
<dbReference type="Gene3D" id="3.90.320.10">
    <property type="match status" value="1"/>
</dbReference>
<feature type="domain" description="PD-(D/E)XK endonuclease-like" evidence="1">
    <location>
        <begin position="30"/>
        <end position="251"/>
    </location>
</feature>
<gene>
    <name evidence="2" type="ORF">LCGC14_1770000</name>
</gene>
<organism evidence="2">
    <name type="scientific">marine sediment metagenome</name>
    <dbReference type="NCBI Taxonomy" id="412755"/>
    <lineage>
        <taxon>unclassified sequences</taxon>
        <taxon>metagenomes</taxon>
        <taxon>ecological metagenomes</taxon>
    </lineage>
</organism>
<dbReference type="AlphaFoldDB" id="A0A0F9GYL2"/>
<accession>A0A0F9GYL2</accession>
<dbReference type="InterPro" id="IPR011604">
    <property type="entry name" value="PDDEXK-like_dom_sf"/>
</dbReference>
<sequence>MTDLPVVSVKGQELLGQFGLTPKAPPVIDASMLSTFMDCPSKFYLRYVLGLRPRRKDPSKDGNLDWGTCWHETMFAFMEAREGMLKERMVAGLQALEAFYPTYLTPDVDRMKRSKDRMIQQFFAYAKQWIPKEGDYDILRNEQYFDVLGASGLRWCGRMDSLRRVRRNGKIRVWDYKSTKAMGATYFDQFEVSFQFPGYVWATSQMMTDDVFEITVDVMYTVSKDLPPEKTFFERTFRYDAARLLEWETNVLMNVNRILEMLDKYLYQPEMWAKNWGDCTRYGKCRFFVVHSLNPRGQGRLLELRDNFELSRWDPSAVAGEETDQ</sequence>
<evidence type="ECO:0000313" key="2">
    <source>
        <dbReference type="EMBL" id="KKM03875.1"/>
    </source>
</evidence>
<reference evidence="2" key="1">
    <citation type="journal article" date="2015" name="Nature">
        <title>Complex archaea that bridge the gap between prokaryotes and eukaryotes.</title>
        <authorList>
            <person name="Spang A."/>
            <person name="Saw J.H."/>
            <person name="Jorgensen S.L."/>
            <person name="Zaremba-Niedzwiedzka K."/>
            <person name="Martijn J."/>
            <person name="Lind A.E."/>
            <person name="van Eijk R."/>
            <person name="Schleper C."/>
            <person name="Guy L."/>
            <person name="Ettema T.J."/>
        </authorList>
    </citation>
    <scope>NUCLEOTIDE SEQUENCE</scope>
</reference>
<name>A0A0F9GYL2_9ZZZZ</name>
<dbReference type="EMBL" id="LAZR01016583">
    <property type="protein sequence ID" value="KKM03875.1"/>
    <property type="molecule type" value="Genomic_DNA"/>
</dbReference>
<evidence type="ECO:0000259" key="1">
    <source>
        <dbReference type="Pfam" id="PF12705"/>
    </source>
</evidence>
<comment type="caution">
    <text evidence="2">The sequence shown here is derived from an EMBL/GenBank/DDBJ whole genome shotgun (WGS) entry which is preliminary data.</text>
</comment>